<feature type="binding site" evidence="10">
    <location>
        <position position="110"/>
    </location>
    <ligand>
        <name>Mg(2+)</name>
        <dbReference type="ChEBI" id="CHEBI:18420"/>
    </ligand>
</feature>
<dbReference type="STRING" id="134849.SAMN05443668_105189"/>
<evidence type="ECO:0000256" key="3">
    <source>
        <dbReference type="ARBA" id="ARBA00022722"/>
    </source>
</evidence>
<evidence type="ECO:0000256" key="7">
    <source>
        <dbReference type="ARBA" id="ARBA00022801"/>
    </source>
</evidence>
<comment type="cofactor">
    <cofactor evidence="10">
        <name>Mg(2+)</name>
        <dbReference type="ChEBI" id="CHEBI:18420"/>
    </cofactor>
</comment>
<keyword evidence="4 10" id="KW-0479">Metal-binding</keyword>
<keyword evidence="5 10" id="KW-0255">Endonuclease</keyword>
<dbReference type="GO" id="GO:0003727">
    <property type="term" value="F:single-stranded RNA binding"/>
    <property type="evidence" value="ECO:0007669"/>
    <property type="project" value="TreeGrafter"/>
</dbReference>
<keyword evidence="3 10" id="KW-0540">Nuclease</keyword>
<proteinExistence type="inferred from homology"/>
<name>A0A1M7QRB1_9ACTN</name>
<evidence type="ECO:0000313" key="13">
    <source>
        <dbReference type="Proteomes" id="UP000184440"/>
    </source>
</evidence>
<comment type="similarity">
    <text evidence="10">Belongs to the endonuclease V family.</text>
</comment>
<keyword evidence="13" id="KW-1185">Reference proteome</keyword>
<evidence type="ECO:0000256" key="6">
    <source>
        <dbReference type="ARBA" id="ARBA00022763"/>
    </source>
</evidence>
<evidence type="ECO:0000256" key="5">
    <source>
        <dbReference type="ARBA" id="ARBA00022759"/>
    </source>
</evidence>
<feature type="binding site" evidence="10">
    <location>
        <position position="42"/>
    </location>
    <ligand>
        <name>Mg(2+)</name>
        <dbReference type="ChEBI" id="CHEBI:18420"/>
    </ligand>
</feature>
<evidence type="ECO:0000256" key="10">
    <source>
        <dbReference type="HAMAP-Rule" id="MF_00801"/>
    </source>
</evidence>
<accession>A0A1M7QRB1</accession>
<feature type="compositionally biased region" description="Gly residues" evidence="11">
    <location>
        <begin position="227"/>
        <end position="274"/>
    </location>
</feature>
<dbReference type="GO" id="GO:0043737">
    <property type="term" value="F:deoxyribonuclease V activity"/>
    <property type="evidence" value="ECO:0007669"/>
    <property type="project" value="UniProtKB-UniRule"/>
</dbReference>
<organism evidence="12 13">
    <name type="scientific">Cryptosporangium aurantiacum</name>
    <dbReference type="NCBI Taxonomy" id="134849"/>
    <lineage>
        <taxon>Bacteria</taxon>
        <taxon>Bacillati</taxon>
        <taxon>Actinomycetota</taxon>
        <taxon>Actinomycetes</taxon>
        <taxon>Cryptosporangiales</taxon>
        <taxon>Cryptosporangiaceae</taxon>
        <taxon>Cryptosporangium</taxon>
    </lineage>
</organism>
<keyword evidence="8 10" id="KW-0460">Magnesium</keyword>
<dbReference type="Proteomes" id="UP000184440">
    <property type="component" value="Unassembled WGS sequence"/>
</dbReference>
<dbReference type="EMBL" id="FRCS01000005">
    <property type="protein sequence ID" value="SHN33814.1"/>
    <property type="molecule type" value="Genomic_DNA"/>
</dbReference>
<evidence type="ECO:0000256" key="8">
    <source>
        <dbReference type="ARBA" id="ARBA00022842"/>
    </source>
</evidence>
<evidence type="ECO:0000256" key="4">
    <source>
        <dbReference type="ARBA" id="ARBA00022723"/>
    </source>
</evidence>
<keyword evidence="9 10" id="KW-0234">DNA repair</keyword>
<dbReference type="GO" id="GO:0016891">
    <property type="term" value="F:RNA endonuclease activity producing 5'-phosphomonoesters, hydrolytic mechanism"/>
    <property type="evidence" value="ECO:0007669"/>
    <property type="project" value="TreeGrafter"/>
</dbReference>
<dbReference type="InterPro" id="IPR007581">
    <property type="entry name" value="Endonuclease-V"/>
</dbReference>
<evidence type="ECO:0000256" key="11">
    <source>
        <dbReference type="SAM" id="MobiDB-lite"/>
    </source>
</evidence>
<feature type="site" description="Interaction with target DNA" evidence="10">
    <location>
        <position position="80"/>
    </location>
</feature>
<comment type="function">
    <text evidence="10">DNA repair enzyme involved in the repair of deaminated bases. Selectively cleaves double-stranded DNA at the second phosphodiester bond 3' to a deoxyinosine leaving behind the intact lesion on the nicked DNA.</text>
</comment>
<dbReference type="PANTHER" id="PTHR28511">
    <property type="entry name" value="ENDONUCLEASE V"/>
    <property type="match status" value="1"/>
</dbReference>
<dbReference type="Gene3D" id="3.30.2170.10">
    <property type="entry name" value="archaeoglobus fulgidus dsm 4304 superfamily"/>
    <property type="match status" value="1"/>
</dbReference>
<sequence>MRVDLPPDWPTTEAAAIAAQETLRARVDATGTVDARLIAGLDVAYDTGSDLIAGAAVVVSAATLATVAEATVVSRVTFPYVPGLLAFREIPVLLAALADLPVTPDLLVCDGYGLAHPRRFGLACHLGVLTGVPTFGVAKTRFVGVEAGALGAARGSVVNLVDQGEVVGQAVRTRDGVKPVYVSVGHRIGAAQACRVTLELTTGYRQPETTRRADAACRAALQSALGGQRGGGPSGAPRGSRGGAADGALGGAADGALGVGSENGGPGHSAGSPG</sequence>
<dbReference type="FunFam" id="3.30.2170.10:FF:000007">
    <property type="entry name" value="Endonuclease V"/>
    <property type="match status" value="1"/>
</dbReference>
<protein>
    <recommendedName>
        <fullName evidence="10">Endonuclease V</fullName>
        <ecNumber evidence="10">3.1.21.7</ecNumber>
    </recommendedName>
    <alternativeName>
        <fullName evidence="10">Deoxyinosine 3'endonuclease</fullName>
    </alternativeName>
    <alternativeName>
        <fullName evidence="10">Deoxyribonuclease V</fullName>
        <shortName evidence="10">DNase V</shortName>
    </alternativeName>
</protein>
<dbReference type="GO" id="GO:0005737">
    <property type="term" value="C:cytoplasm"/>
    <property type="evidence" value="ECO:0007669"/>
    <property type="project" value="UniProtKB-SubCell"/>
</dbReference>
<dbReference type="EC" id="3.1.21.7" evidence="10"/>
<reference evidence="12 13" key="1">
    <citation type="submission" date="2016-11" db="EMBL/GenBank/DDBJ databases">
        <authorList>
            <person name="Jaros S."/>
            <person name="Januszkiewicz K."/>
            <person name="Wedrychowicz H."/>
        </authorList>
    </citation>
    <scope>NUCLEOTIDE SEQUENCE [LARGE SCALE GENOMIC DNA]</scope>
    <source>
        <strain evidence="12 13">DSM 46144</strain>
    </source>
</reference>
<dbReference type="CDD" id="cd06559">
    <property type="entry name" value="Endonuclease_V"/>
    <property type="match status" value="1"/>
</dbReference>
<comment type="catalytic activity">
    <reaction evidence="10">
        <text>Endonucleolytic cleavage at apurinic or apyrimidinic sites to products with a 5'-phosphate.</text>
        <dbReference type="EC" id="3.1.21.7"/>
    </reaction>
</comment>
<keyword evidence="7 10" id="KW-0378">Hydrolase</keyword>
<keyword evidence="2 10" id="KW-0963">Cytoplasm</keyword>
<evidence type="ECO:0000256" key="1">
    <source>
        <dbReference type="ARBA" id="ARBA00004496"/>
    </source>
</evidence>
<keyword evidence="6 10" id="KW-0227">DNA damage</keyword>
<gene>
    <name evidence="10" type="primary">nfi</name>
    <name evidence="12" type="ORF">SAMN05443668_105189</name>
</gene>
<dbReference type="Pfam" id="PF04493">
    <property type="entry name" value="Endonuclease_5"/>
    <property type="match status" value="1"/>
</dbReference>
<dbReference type="GO" id="GO:0006281">
    <property type="term" value="P:DNA repair"/>
    <property type="evidence" value="ECO:0007669"/>
    <property type="project" value="UniProtKB-UniRule"/>
</dbReference>
<dbReference type="OrthoDB" id="9790916at2"/>
<dbReference type="AlphaFoldDB" id="A0A1M7QRB1"/>
<comment type="subcellular location">
    <subcellularLocation>
        <location evidence="1 10">Cytoplasm</location>
    </subcellularLocation>
</comment>
<evidence type="ECO:0000313" key="12">
    <source>
        <dbReference type="EMBL" id="SHN33814.1"/>
    </source>
</evidence>
<dbReference type="HAMAP" id="MF_00801">
    <property type="entry name" value="Endonuclease_5"/>
    <property type="match status" value="1"/>
</dbReference>
<evidence type="ECO:0000256" key="9">
    <source>
        <dbReference type="ARBA" id="ARBA00023204"/>
    </source>
</evidence>
<dbReference type="GO" id="GO:0000287">
    <property type="term" value="F:magnesium ion binding"/>
    <property type="evidence" value="ECO:0007669"/>
    <property type="project" value="UniProtKB-UniRule"/>
</dbReference>
<evidence type="ECO:0000256" key="2">
    <source>
        <dbReference type="ARBA" id="ARBA00022490"/>
    </source>
</evidence>
<dbReference type="PANTHER" id="PTHR28511:SF1">
    <property type="entry name" value="ENDONUCLEASE V"/>
    <property type="match status" value="1"/>
</dbReference>
<feature type="region of interest" description="Disordered" evidence="11">
    <location>
        <begin position="224"/>
        <end position="274"/>
    </location>
</feature>